<dbReference type="EMBL" id="DYYI01000038">
    <property type="protein sequence ID" value="HJE19463.1"/>
    <property type="molecule type" value="Genomic_DNA"/>
</dbReference>
<evidence type="ECO:0000313" key="2">
    <source>
        <dbReference type="Proteomes" id="UP000763505"/>
    </source>
</evidence>
<reference evidence="1" key="2">
    <citation type="submission" date="2021-09" db="EMBL/GenBank/DDBJ databases">
        <authorList>
            <person name="Gilroy R."/>
        </authorList>
    </citation>
    <scope>NUCLEOTIDE SEQUENCE</scope>
    <source>
        <strain evidence="1">6019</strain>
    </source>
</reference>
<dbReference type="Proteomes" id="UP000763505">
    <property type="component" value="Unassembled WGS sequence"/>
</dbReference>
<organism evidence="1 2">
    <name type="scientific">Aliicoccus persicus</name>
    <dbReference type="NCBI Taxonomy" id="930138"/>
    <lineage>
        <taxon>Bacteria</taxon>
        <taxon>Bacillati</taxon>
        <taxon>Bacillota</taxon>
        <taxon>Bacilli</taxon>
        <taxon>Bacillales</taxon>
        <taxon>Staphylococcaceae</taxon>
        <taxon>Aliicoccus</taxon>
    </lineage>
</organism>
<evidence type="ECO:0000313" key="1">
    <source>
        <dbReference type="EMBL" id="HJE19463.1"/>
    </source>
</evidence>
<proteinExistence type="predicted"/>
<comment type="caution">
    <text evidence="1">The sequence shown here is derived from an EMBL/GenBank/DDBJ whole genome shotgun (WGS) entry which is preliminary data.</text>
</comment>
<accession>A0A921B6N6</accession>
<dbReference type="SUPFAM" id="SSF116965">
    <property type="entry name" value="Hypothetical protein MPN330"/>
    <property type="match status" value="1"/>
</dbReference>
<gene>
    <name evidence="1" type="ORF">K8V35_03815</name>
</gene>
<sequence>MHSTNHSMQSHPKFKAKFERDLKALYADKKYEEFIKGFRQYKKLNTPDDTLVIYYYESLMHERLYFIVVNYALERMHEGEGNYEDNTEYMLKAMLEDKRYEEIIDFSNHLMREDIPHRFRMMIQEIRQDATHAIEDMQRERSTKLKKKEVIDDLIDNKTFIKYSDEHKLNFLKKIIEQETDSYRELVRDLIPSTSSNMVITMMLIYLKTIDDNESLEVSKDDHALTVTPRELPVLEETRLGGGVRQAINDKIESQAPDLVDVMDALVIGVLMQVYPFDPPFDDDELVNGFVTLGLEMVNIPHDYETDESVLEWIKKHM</sequence>
<protein>
    <submittedName>
        <fullName evidence="1">Uncharacterized protein</fullName>
    </submittedName>
</protein>
<name>A0A921B6N6_9STAP</name>
<reference evidence="1" key="1">
    <citation type="journal article" date="2021" name="PeerJ">
        <title>Extensive microbial diversity within the chicken gut microbiome revealed by metagenomics and culture.</title>
        <authorList>
            <person name="Gilroy R."/>
            <person name="Ravi A."/>
            <person name="Getino M."/>
            <person name="Pursley I."/>
            <person name="Horton D.L."/>
            <person name="Alikhan N.F."/>
            <person name="Baker D."/>
            <person name="Gharbi K."/>
            <person name="Hall N."/>
            <person name="Watson M."/>
            <person name="Adriaenssens E.M."/>
            <person name="Foster-Nyarko E."/>
            <person name="Jarju S."/>
            <person name="Secka A."/>
            <person name="Antonio M."/>
            <person name="Oren A."/>
            <person name="Chaudhuri R.R."/>
            <person name="La Ragione R."/>
            <person name="Hildebrand F."/>
            <person name="Pallen M.J."/>
        </authorList>
    </citation>
    <scope>NUCLEOTIDE SEQUENCE</scope>
    <source>
        <strain evidence="1">6019</strain>
    </source>
</reference>
<dbReference type="AlphaFoldDB" id="A0A921B6N6"/>